<protein>
    <recommendedName>
        <fullName evidence="2">Pyridoxamine 5'-phosphate oxidase N-terminal domain-containing protein</fullName>
    </recommendedName>
</protein>
<dbReference type="GO" id="GO:0070967">
    <property type="term" value="F:coenzyme F420 binding"/>
    <property type="evidence" value="ECO:0007669"/>
    <property type="project" value="TreeGrafter"/>
</dbReference>
<sequence>MENLKKEINDFINEFNSVCIASLSKDNEVMCSYAPLIKSKYGFFIYISEISEHFSNIKNNPNNIEIMFLEDECKAVSAILRKRLRYKCEAIFMQRDEKFDEIYDEFLSQNNNDESIKMIKNMQDFHLIKLNFKEGRFVKGFGQAYDIKDQIITHAKGKNSHKFSNNPK</sequence>
<dbReference type="EMBL" id="AACCWZ010000008">
    <property type="protein sequence ID" value="EAK0451532.1"/>
    <property type="molecule type" value="Genomic_DNA"/>
</dbReference>
<evidence type="ECO:0000259" key="2">
    <source>
        <dbReference type="Pfam" id="PF01243"/>
    </source>
</evidence>
<evidence type="ECO:0000313" key="4">
    <source>
        <dbReference type="Proteomes" id="UP000405656"/>
    </source>
</evidence>
<evidence type="ECO:0000313" key="3">
    <source>
        <dbReference type="EMBL" id="EAK0451532.1"/>
    </source>
</evidence>
<dbReference type="InterPro" id="IPR011576">
    <property type="entry name" value="Pyridox_Oxase_N"/>
</dbReference>
<organism evidence="3 4">
    <name type="scientific">Campylobacter lari</name>
    <dbReference type="NCBI Taxonomy" id="201"/>
    <lineage>
        <taxon>Bacteria</taxon>
        <taxon>Pseudomonadati</taxon>
        <taxon>Campylobacterota</taxon>
        <taxon>Epsilonproteobacteria</taxon>
        <taxon>Campylobacterales</taxon>
        <taxon>Campylobacteraceae</taxon>
        <taxon>Campylobacter</taxon>
    </lineage>
</organism>
<dbReference type="Gene3D" id="2.30.110.10">
    <property type="entry name" value="Electron Transport, Fmn-binding Protein, Chain A"/>
    <property type="match status" value="1"/>
</dbReference>
<comment type="caution">
    <text evidence="3">The sequence shown here is derived from an EMBL/GenBank/DDBJ whole genome shotgun (WGS) entry which is preliminary data.</text>
</comment>
<dbReference type="Pfam" id="PF01243">
    <property type="entry name" value="PNPOx_N"/>
    <property type="match status" value="1"/>
</dbReference>
<dbReference type="GO" id="GO:0016627">
    <property type="term" value="F:oxidoreductase activity, acting on the CH-CH group of donors"/>
    <property type="evidence" value="ECO:0007669"/>
    <property type="project" value="TreeGrafter"/>
</dbReference>
<dbReference type="SUPFAM" id="SSF50475">
    <property type="entry name" value="FMN-binding split barrel"/>
    <property type="match status" value="1"/>
</dbReference>
<reference evidence="3 4" key="1">
    <citation type="submission" date="2018-05" db="EMBL/GenBank/DDBJ databases">
        <authorList>
            <consortium name="PulseNet: The National Subtyping Network for Foodborne Disease Surveillance"/>
            <person name="Tarr C.L."/>
            <person name="Trees E."/>
            <person name="Katz L.S."/>
            <person name="Carleton-Romer H.A."/>
            <person name="Stroika S."/>
            <person name="Kucerova Z."/>
            <person name="Roache K.F."/>
            <person name="Sabol A.L."/>
            <person name="Besser J."/>
            <person name="Gerner-Smidt P."/>
        </authorList>
    </citation>
    <scope>NUCLEOTIDE SEQUENCE [LARGE SCALE GENOMIC DNA]</scope>
    <source>
        <strain evidence="3 4">20110455</strain>
    </source>
</reference>
<evidence type="ECO:0000256" key="1">
    <source>
        <dbReference type="ARBA" id="ARBA00023002"/>
    </source>
</evidence>
<dbReference type="AlphaFoldDB" id="A0A825SLA6"/>
<accession>A0A825SLA6</accession>
<proteinExistence type="predicted"/>
<dbReference type="InterPro" id="IPR014419">
    <property type="entry name" value="HutZ"/>
</dbReference>
<dbReference type="Proteomes" id="UP000405656">
    <property type="component" value="Unassembled WGS sequence"/>
</dbReference>
<feature type="domain" description="Pyridoxamine 5'-phosphate oxidase N-terminal" evidence="2">
    <location>
        <begin position="4"/>
        <end position="138"/>
    </location>
</feature>
<dbReference type="InterPro" id="IPR052019">
    <property type="entry name" value="F420H2_bilvrd_red/Heme_oxyg"/>
</dbReference>
<keyword evidence="1" id="KW-0560">Oxidoreductase</keyword>
<name>A0A825SLA6_CAMLA</name>
<dbReference type="PANTHER" id="PTHR35176">
    <property type="entry name" value="HEME OXYGENASE HI_0854-RELATED"/>
    <property type="match status" value="1"/>
</dbReference>
<dbReference type="PANTHER" id="PTHR35176:SF6">
    <property type="entry name" value="HEME OXYGENASE HI_0854-RELATED"/>
    <property type="match status" value="1"/>
</dbReference>
<dbReference type="PIRSF" id="PIRSF004633">
    <property type="entry name" value="UCP_PLP_oxd"/>
    <property type="match status" value="1"/>
</dbReference>
<dbReference type="GO" id="GO:0005829">
    <property type="term" value="C:cytosol"/>
    <property type="evidence" value="ECO:0007669"/>
    <property type="project" value="TreeGrafter"/>
</dbReference>
<dbReference type="InterPro" id="IPR012349">
    <property type="entry name" value="Split_barrel_FMN-bd"/>
</dbReference>
<gene>
    <name evidence="3" type="ORF">YZ36_06015</name>
</gene>